<feature type="compositionally biased region" description="Basic and acidic residues" evidence="1">
    <location>
        <begin position="196"/>
        <end position="219"/>
    </location>
</feature>
<keyword evidence="3" id="KW-0808">Transferase</keyword>
<evidence type="ECO:0000313" key="4">
    <source>
        <dbReference type="Proteomes" id="UP000199112"/>
    </source>
</evidence>
<dbReference type="SUPFAM" id="SSF55729">
    <property type="entry name" value="Acyl-CoA N-acyltransferases (Nat)"/>
    <property type="match status" value="1"/>
</dbReference>
<organism evidence="3 4">
    <name type="scientific">Natronorubrum sediminis</name>
    <dbReference type="NCBI Taxonomy" id="640943"/>
    <lineage>
        <taxon>Archaea</taxon>
        <taxon>Methanobacteriati</taxon>
        <taxon>Methanobacteriota</taxon>
        <taxon>Stenosarchaea group</taxon>
        <taxon>Halobacteria</taxon>
        <taxon>Halobacteriales</taxon>
        <taxon>Natrialbaceae</taxon>
        <taxon>Natronorubrum</taxon>
    </lineage>
</organism>
<evidence type="ECO:0000256" key="1">
    <source>
        <dbReference type="SAM" id="MobiDB-lite"/>
    </source>
</evidence>
<evidence type="ECO:0000259" key="2">
    <source>
        <dbReference type="PROSITE" id="PS51186"/>
    </source>
</evidence>
<dbReference type="Pfam" id="PF00583">
    <property type="entry name" value="Acetyltransf_1"/>
    <property type="match status" value="1"/>
</dbReference>
<dbReference type="CDD" id="cd04301">
    <property type="entry name" value="NAT_SF"/>
    <property type="match status" value="1"/>
</dbReference>
<gene>
    <name evidence="3" type="ORF">SAMN04487967_0435</name>
</gene>
<reference evidence="4" key="1">
    <citation type="submission" date="2016-10" db="EMBL/GenBank/DDBJ databases">
        <authorList>
            <person name="Varghese N."/>
            <person name="Submissions S."/>
        </authorList>
    </citation>
    <scope>NUCLEOTIDE SEQUENCE [LARGE SCALE GENOMIC DNA]</scope>
    <source>
        <strain evidence="4">CGMCC 1.8981</strain>
    </source>
</reference>
<dbReference type="InterPro" id="IPR016181">
    <property type="entry name" value="Acyl_CoA_acyltransferase"/>
</dbReference>
<feature type="region of interest" description="Disordered" evidence="1">
    <location>
        <begin position="161"/>
        <end position="219"/>
    </location>
</feature>
<protein>
    <submittedName>
        <fullName evidence="3">Acetyltransferase (GNAT) family protein</fullName>
    </submittedName>
</protein>
<dbReference type="Proteomes" id="UP000199112">
    <property type="component" value="Unassembled WGS sequence"/>
</dbReference>
<dbReference type="EMBL" id="FNWL01000001">
    <property type="protein sequence ID" value="SEH11619.1"/>
    <property type="molecule type" value="Genomic_DNA"/>
</dbReference>
<dbReference type="RefSeq" id="WP_090504495.1">
    <property type="nucleotide sequence ID" value="NZ_FNWL01000001.1"/>
</dbReference>
<dbReference type="AlphaFoldDB" id="A0A1H6FL75"/>
<dbReference type="GO" id="GO:0016747">
    <property type="term" value="F:acyltransferase activity, transferring groups other than amino-acyl groups"/>
    <property type="evidence" value="ECO:0007669"/>
    <property type="project" value="InterPro"/>
</dbReference>
<evidence type="ECO:0000313" key="3">
    <source>
        <dbReference type="EMBL" id="SEH11619.1"/>
    </source>
</evidence>
<proteinExistence type="predicted"/>
<dbReference type="InterPro" id="IPR000182">
    <property type="entry name" value="GNAT_dom"/>
</dbReference>
<dbReference type="Gene3D" id="3.40.630.30">
    <property type="match status" value="1"/>
</dbReference>
<feature type="compositionally biased region" description="Basic and acidic residues" evidence="1">
    <location>
        <begin position="161"/>
        <end position="188"/>
    </location>
</feature>
<sequence length="219" mass="24582">MEFELLGWPADGPTLRLDYERFSYAGKFVMSNTGKAVARIDAEGDDPDSDQQADDIVAAVAFNEDRTDSSTLWLRYVTVERAHRGEGIGPALCSFVRERALERGYERLRIAVNNPFAYEALYRSGFAFTGETTGIAELVLEYPSPNPAKDTDDIDDRDERYQSGLEEFRDRELSADEHAFLDDRRHDGAPGLETDASPRGHDTSRDTPRGHDTSRGGRR</sequence>
<name>A0A1H6FL75_9EURY</name>
<dbReference type="PROSITE" id="PS51186">
    <property type="entry name" value="GNAT"/>
    <property type="match status" value="1"/>
</dbReference>
<keyword evidence="4" id="KW-1185">Reference proteome</keyword>
<feature type="domain" description="N-acetyltransferase" evidence="2">
    <location>
        <begin position="1"/>
        <end position="145"/>
    </location>
</feature>
<accession>A0A1H6FL75</accession>
<dbReference type="OrthoDB" id="213793at2157"/>